<evidence type="ECO:0000313" key="1">
    <source>
        <dbReference type="EMBL" id="GKX64973.1"/>
    </source>
</evidence>
<keyword evidence="1" id="KW-0489">Methyltransferase</keyword>
<reference evidence="1" key="1">
    <citation type="journal article" date="2025" name="Int. J. Syst. Evol. Microbiol.">
        <title>Inconstantimicrobium mannanitabidum sp. nov., a novel member of the family Clostridiaceae isolated from anoxic soil under the treatment of reductive soil disinfestation.</title>
        <authorList>
            <person name="Ueki A."/>
            <person name="Tonouchi A."/>
            <person name="Honma S."/>
            <person name="Kaku N."/>
            <person name="Ueki K."/>
        </authorList>
    </citation>
    <scope>NUCLEOTIDE SEQUENCE</scope>
    <source>
        <strain evidence="1">TW13</strain>
    </source>
</reference>
<evidence type="ECO:0000313" key="2">
    <source>
        <dbReference type="Proteomes" id="UP001058074"/>
    </source>
</evidence>
<dbReference type="EMBL" id="BROD01000001">
    <property type="protein sequence ID" value="GKX64973.1"/>
    <property type="molecule type" value="Genomic_DNA"/>
</dbReference>
<organism evidence="1 2">
    <name type="scientific">Inconstantimicrobium mannanitabidum</name>
    <dbReference type="NCBI Taxonomy" id="1604901"/>
    <lineage>
        <taxon>Bacteria</taxon>
        <taxon>Bacillati</taxon>
        <taxon>Bacillota</taxon>
        <taxon>Clostridia</taxon>
        <taxon>Eubacteriales</taxon>
        <taxon>Clostridiaceae</taxon>
        <taxon>Inconstantimicrobium</taxon>
    </lineage>
</organism>
<protein>
    <submittedName>
        <fullName evidence="1">Methyltransferase</fullName>
    </submittedName>
</protein>
<name>A0ACB5R715_9CLOT</name>
<keyword evidence="1" id="KW-0808">Transferase</keyword>
<dbReference type="Proteomes" id="UP001058074">
    <property type="component" value="Unassembled WGS sequence"/>
</dbReference>
<sequence>MNKEFFYVVNYPVYEESLCRMEMRTLFGVNLTRKYFFSDKYINLSRSPFIKDMISVLYIADDISDILDRIAQDKVSYEKFKVFYIKHDKEDIDYEERIRAVRDVGYLITGTPDIHNPEVKLGISKVDGKWIFGIYARNDFKWHEHDEKPNSYSNSLSVKMARSIVNIAVGNDLNNKLVDPCCGVGTVVIEALSMNIKAVGYEINKNVSEDAKRNLKYFGYKNVIINEDMHKINDKYNVAIIDIPYGLFTPTTLADQLKIINTARRICEKLVIVTFENMNEYIIDAGFNIKDECVACKGRFKRYISLCE</sequence>
<comment type="caution">
    <text evidence="1">The sequence shown here is derived from an EMBL/GenBank/DDBJ whole genome shotgun (WGS) entry which is preliminary data.</text>
</comment>
<keyword evidence="2" id="KW-1185">Reference proteome</keyword>
<gene>
    <name evidence="1" type="ORF">rsdtw13_02310</name>
</gene>
<proteinExistence type="predicted"/>
<accession>A0ACB5R715</accession>